<protein>
    <submittedName>
        <fullName evidence="2">Uncharacterized protein</fullName>
    </submittedName>
</protein>
<reference evidence="2" key="2">
    <citation type="submission" date="2021-08" db="EMBL/GenBank/DDBJ databases">
        <authorList>
            <person name="Tani A."/>
            <person name="Ola A."/>
            <person name="Ogura Y."/>
            <person name="Katsura K."/>
            <person name="Hayashi T."/>
        </authorList>
    </citation>
    <scope>NUCLEOTIDE SEQUENCE</scope>
    <source>
        <strain evidence="2">JCM 32048</strain>
    </source>
</reference>
<feature type="transmembrane region" description="Helical" evidence="1">
    <location>
        <begin position="20"/>
        <end position="39"/>
    </location>
</feature>
<dbReference type="EMBL" id="BPQJ01000076">
    <property type="protein sequence ID" value="GJD66709.1"/>
    <property type="molecule type" value="Genomic_DNA"/>
</dbReference>
<dbReference type="RefSeq" id="WP_238193657.1">
    <property type="nucleotide sequence ID" value="NZ_BPQJ01000076.1"/>
</dbReference>
<evidence type="ECO:0000256" key="1">
    <source>
        <dbReference type="SAM" id="Phobius"/>
    </source>
</evidence>
<organism evidence="2 3">
    <name type="scientific">Methylobacterium frigidaeris</name>
    <dbReference type="NCBI Taxonomy" id="2038277"/>
    <lineage>
        <taxon>Bacteria</taxon>
        <taxon>Pseudomonadati</taxon>
        <taxon>Pseudomonadota</taxon>
        <taxon>Alphaproteobacteria</taxon>
        <taxon>Hyphomicrobiales</taxon>
        <taxon>Methylobacteriaceae</taxon>
        <taxon>Methylobacterium</taxon>
    </lineage>
</organism>
<gene>
    <name evidence="2" type="ORF">MPEAHAMD_6907</name>
</gene>
<sequence>MPGSSDNTNRSLKLPLSGKQQFFIVFLGFFLFSIIYQIFKPNETHDIKVESGASMAADLALDMANTEHSASTDTNFIAAKQDVPVLDHGTVTMLADFTADWNARRQGRQIILTHLNDVLICQSLVIPLEEHVRIMSKFNDDVVYYQKELIIYSFQAKAPNNNALSVEGGAIENDTSKHSAKYFKFEVTLSNQGRYLQQKHVGVWITNSNLAASLTCVQMRPDQSLDAMVNQIVKSYDFKS</sequence>
<dbReference type="AlphaFoldDB" id="A0AA37HJF2"/>
<accession>A0AA37HJF2</accession>
<reference evidence="2" key="1">
    <citation type="journal article" date="2016" name="Front. Microbiol.">
        <title>Genome Sequence of the Piezophilic, Mesophilic Sulfate-Reducing Bacterium Desulfovibrio indicus J2T.</title>
        <authorList>
            <person name="Cao J."/>
            <person name="Maignien L."/>
            <person name="Shao Z."/>
            <person name="Alain K."/>
            <person name="Jebbar M."/>
        </authorList>
    </citation>
    <scope>NUCLEOTIDE SEQUENCE</scope>
    <source>
        <strain evidence="2">JCM 32048</strain>
    </source>
</reference>
<keyword evidence="1" id="KW-1133">Transmembrane helix</keyword>
<evidence type="ECO:0000313" key="3">
    <source>
        <dbReference type="Proteomes" id="UP001055286"/>
    </source>
</evidence>
<comment type="caution">
    <text evidence="2">The sequence shown here is derived from an EMBL/GenBank/DDBJ whole genome shotgun (WGS) entry which is preliminary data.</text>
</comment>
<evidence type="ECO:0000313" key="2">
    <source>
        <dbReference type="EMBL" id="GJD66709.1"/>
    </source>
</evidence>
<name>A0AA37HJF2_9HYPH</name>
<dbReference type="Proteomes" id="UP001055286">
    <property type="component" value="Unassembled WGS sequence"/>
</dbReference>
<keyword evidence="3" id="KW-1185">Reference proteome</keyword>
<proteinExistence type="predicted"/>
<keyword evidence="1" id="KW-0812">Transmembrane</keyword>
<keyword evidence="1" id="KW-0472">Membrane</keyword>